<evidence type="ECO:0000313" key="2">
    <source>
        <dbReference type="EMBL" id="KAK3027818.1"/>
    </source>
</evidence>
<feature type="region of interest" description="Disordered" evidence="1">
    <location>
        <begin position="147"/>
        <end position="181"/>
    </location>
</feature>
<reference evidence="2" key="1">
    <citation type="submission" date="2022-12" db="EMBL/GenBank/DDBJ databases">
        <title>Draft genome assemblies for two species of Escallonia (Escalloniales).</title>
        <authorList>
            <person name="Chanderbali A."/>
            <person name="Dervinis C."/>
            <person name="Anghel I."/>
            <person name="Soltis D."/>
            <person name="Soltis P."/>
            <person name="Zapata F."/>
        </authorList>
    </citation>
    <scope>NUCLEOTIDE SEQUENCE</scope>
    <source>
        <strain evidence="2">UCBG64.0493</strain>
        <tissue evidence="2">Leaf</tissue>
    </source>
</reference>
<evidence type="ECO:0000256" key="1">
    <source>
        <dbReference type="SAM" id="MobiDB-lite"/>
    </source>
</evidence>
<accession>A0AA88WMR1</accession>
<dbReference type="EMBL" id="JAVXUP010000441">
    <property type="protein sequence ID" value="KAK3027818.1"/>
    <property type="molecule type" value="Genomic_DNA"/>
</dbReference>
<gene>
    <name evidence="2" type="ORF">RJ639_041986</name>
</gene>
<dbReference type="Proteomes" id="UP001188597">
    <property type="component" value="Unassembled WGS sequence"/>
</dbReference>
<sequence>MELVTLHVYQFETNKLLLQVSDVVMCPAFLTTSRKKHFVSSHIRRKNSTSLNNMVQEKNESLSHYLGRFITVMLEIDNLDESVNYTAFLYGLQPISIFAFSVNKITGDDDDFTTALASLILKIGEDEEDAPNVATLVSIDVSMNHHNLENDNHKHASSKEENTVSYHEMAHEHDEGVQDTKEEDQLNGVVAYLEDVSPEIPIPNFCPNSGKYQPKGDE</sequence>
<dbReference type="AlphaFoldDB" id="A0AA88WMR1"/>
<keyword evidence="3" id="KW-1185">Reference proteome</keyword>
<protein>
    <submittedName>
        <fullName evidence="2">Uncharacterized protein</fullName>
    </submittedName>
</protein>
<evidence type="ECO:0000313" key="3">
    <source>
        <dbReference type="Proteomes" id="UP001188597"/>
    </source>
</evidence>
<proteinExistence type="predicted"/>
<name>A0AA88WMR1_9ASTE</name>
<comment type="caution">
    <text evidence="2">The sequence shown here is derived from an EMBL/GenBank/DDBJ whole genome shotgun (WGS) entry which is preliminary data.</text>
</comment>
<organism evidence="2 3">
    <name type="scientific">Escallonia herrerae</name>
    <dbReference type="NCBI Taxonomy" id="1293975"/>
    <lineage>
        <taxon>Eukaryota</taxon>
        <taxon>Viridiplantae</taxon>
        <taxon>Streptophyta</taxon>
        <taxon>Embryophyta</taxon>
        <taxon>Tracheophyta</taxon>
        <taxon>Spermatophyta</taxon>
        <taxon>Magnoliopsida</taxon>
        <taxon>eudicotyledons</taxon>
        <taxon>Gunneridae</taxon>
        <taxon>Pentapetalae</taxon>
        <taxon>asterids</taxon>
        <taxon>campanulids</taxon>
        <taxon>Escalloniales</taxon>
        <taxon>Escalloniaceae</taxon>
        <taxon>Escallonia</taxon>
    </lineage>
</organism>